<protein>
    <recommendedName>
        <fullName evidence="4">Mitochondrial zinc maintenance protein 1, mitochondrial</fullName>
    </recommendedName>
</protein>
<dbReference type="GO" id="GO:0044183">
    <property type="term" value="F:protein folding chaperone"/>
    <property type="evidence" value="ECO:0007669"/>
    <property type="project" value="TreeGrafter"/>
</dbReference>
<proteinExistence type="inferred from homology"/>
<dbReference type="OrthoDB" id="529194at2759"/>
<comment type="caution">
    <text evidence="10">The sequence shown here is derived from an EMBL/GenBank/DDBJ whole genome shotgun (WGS) entry which is preliminary data.</text>
</comment>
<dbReference type="GO" id="GO:0005759">
    <property type="term" value="C:mitochondrial matrix"/>
    <property type="evidence" value="ECO:0007669"/>
    <property type="project" value="UniProtKB-SubCell"/>
</dbReference>
<evidence type="ECO:0000256" key="2">
    <source>
        <dbReference type="ARBA" id="ARBA00009949"/>
    </source>
</evidence>
<dbReference type="EMBL" id="AZHE01000035">
    <property type="protein sequence ID" value="KHN94427.1"/>
    <property type="molecule type" value="Genomic_DNA"/>
</dbReference>
<gene>
    <name evidence="10" type="ORF">MAM_07743</name>
</gene>
<dbReference type="GeneID" id="63742198"/>
<sequence length="186" mass="20173">MVGPFSLQIGGPPRKSVQRKTAEPGSVASASPDLPSSANFATELDKFTTQGAIPSQHLAMALVAYRNLMRAARIAFEGDAPILAAAQQQIRDVFRQRSSLDSSDPSTREDIQRAQEIADFLKANVVQGKRMEGGDNMYRLRIHEHTERGDNDSIKTAGSGVVGGGCCGESRKIGRLGKNKRKHKRV</sequence>
<evidence type="ECO:0000256" key="1">
    <source>
        <dbReference type="ARBA" id="ARBA00004305"/>
    </source>
</evidence>
<dbReference type="AlphaFoldDB" id="A0A0B2WLR7"/>
<keyword evidence="11" id="KW-1185">Reference proteome</keyword>
<dbReference type="RefSeq" id="XP_040675493.1">
    <property type="nucleotide sequence ID" value="XM_040826541.1"/>
</dbReference>
<evidence type="ECO:0000256" key="7">
    <source>
        <dbReference type="ARBA" id="ARBA00023186"/>
    </source>
</evidence>
<dbReference type="InterPro" id="IPR045298">
    <property type="entry name" value="Complex1_LYR_LYRM7"/>
</dbReference>
<evidence type="ECO:0000256" key="4">
    <source>
        <dbReference type="ARBA" id="ARBA00015108"/>
    </source>
</evidence>
<evidence type="ECO:0000313" key="10">
    <source>
        <dbReference type="EMBL" id="KHN94427.1"/>
    </source>
</evidence>
<dbReference type="STRING" id="1081103.A0A0B2WLR7"/>
<evidence type="ECO:0000256" key="9">
    <source>
        <dbReference type="SAM" id="MobiDB-lite"/>
    </source>
</evidence>
<evidence type="ECO:0000256" key="8">
    <source>
        <dbReference type="ARBA" id="ARBA00025268"/>
    </source>
</evidence>
<feature type="region of interest" description="Disordered" evidence="9">
    <location>
        <begin position="1"/>
        <end position="35"/>
    </location>
</feature>
<comment type="similarity">
    <text evidence="2">Belongs to the complex I LYR family. MZM1 subfamily.</text>
</comment>
<reference evidence="10 11" key="1">
    <citation type="journal article" date="2014" name="Proc. Natl. Acad. Sci. U.S.A.">
        <title>Trajectory and genomic determinants of fungal-pathogen speciation and host adaptation.</title>
        <authorList>
            <person name="Hu X."/>
            <person name="Xiao G."/>
            <person name="Zheng P."/>
            <person name="Shang Y."/>
            <person name="Su Y."/>
            <person name="Zhang X."/>
            <person name="Liu X."/>
            <person name="Zhan S."/>
            <person name="St Leger R.J."/>
            <person name="Wang C."/>
        </authorList>
    </citation>
    <scope>NUCLEOTIDE SEQUENCE [LARGE SCALE GENOMIC DNA]</scope>
    <source>
        <strain evidence="10 11">ARSEF 1941</strain>
    </source>
</reference>
<dbReference type="InterPro" id="IPR050435">
    <property type="entry name" value="MZM1/LYRM7"/>
</dbReference>
<name>A0A0B2WLR7_METAS</name>
<dbReference type="CDD" id="cd20267">
    <property type="entry name" value="Complex1_LYR_LYRM7"/>
    <property type="match status" value="1"/>
</dbReference>
<dbReference type="PANTHER" id="PTHR46749">
    <property type="entry name" value="COMPLEX III ASSEMBLY FACTOR LYRM7"/>
    <property type="match status" value="1"/>
</dbReference>
<keyword evidence="5" id="KW-0809">Transit peptide</keyword>
<comment type="subcellular location">
    <subcellularLocation>
        <location evidence="1">Mitochondrion matrix</location>
    </subcellularLocation>
</comment>
<dbReference type="GO" id="GO:0034551">
    <property type="term" value="P:mitochondrial respiratory chain complex III assembly"/>
    <property type="evidence" value="ECO:0007669"/>
    <property type="project" value="InterPro"/>
</dbReference>
<dbReference type="HOGENOM" id="CLU_1454754_0_0_1"/>
<dbReference type="Proteomes" id="UP000030816">
    <property type="component" value="Unassembled WGS sequence"/>
</dbReference>
<keyword evidence="6" id="KW-0496">Mitochondrion</keyword>
<evidence type="ECO:0000256" key="5">
    <source>
        <dbReference type="ARBA" id="ARBA00022946"/>
    </source>
</evidence>
<evidence type="ECO:0000313" key="11">
    <source>
        <dbReference type="Proteomes" id="UP000030816"/>
    </source>
</evidence>
<evidence type="ECO:0000256" key="3">
    <source>
        <dbReference type="ARBA" id="ARBA00011589"/>
    </source>
</evidence>
<dbReference type="PANTHER" id="PTHR46749:SF1">
    <property type="entry name" value="COMPLEX III ASSEMBLY FACTOR LYRM7"/>
    <property type="match status" value="1"/>
</dbReference>
<keyword evidence="7" id="KW-0143">Chaperone</keyword>
<organism evidence="10 11">
    <name type="scientific">Metarhizium album (strain ARSEF 1941)</name>
    <dbReference type="NCBI Taxonomy" id="1081103"/>
    <lineage>
        <taxon>Eukaryota</taxon>
        <taxon>Fungi</taxon>
        <taxon>Dikarya</taxon>
        <taxon>Ascomycota</taxon>
        <taxon>Pezizomycotina</taxon>
        <taxon>Sordariomycetes</taxon>
        <taxon>Hypocreomycetidae</taxon>
        <taxon>Hypocreales</taxon>
        <taxon>Clavicipitaceae</taxon>
        <taxon>Metarhizium</taxon>
    </lineage>
</organism>
<comment type="function">
    <text evidence="8">Assembly factor required for Rieske Fe-S protein RIP1 incorporation into the cytochrome b-c1 (CIII) complex. Functions as a chaperone, binding to this subunit within the mitochondrial matrix and stabilizing it prior to its translocation and insertion into the late CIII dimeric intermediate within the mitochondrial inner membrane. Modulates the mitochondrial matrix zinc pool.</text>
</comment>
<evidence type="ECO:0000256" key="6">
    <source>
        <dbReference type="ARBA" id="ARBA00023128"/>
    </source>
</evidence>
<accession>A0A0B2WLR7</accession>
<comment type="subunit">
    <text evidence="3">Interacts with RIP1.</text>
</comment>